<feature type="transmembrane region" description="Helical" evidence="3">
    <location>
        <begin position="110"/>
        <end position="129"/>
    </location>
</feature>
<gene>
    <name evidence="4" type="ORF">HMPREF3229_00222</name>
</gene>
<dbReference type="EMBL" id="LRQE01000004">
    <property type="protein sequence ID" value="KXA31693.1"/>
    <property type="molecule type" value="Genomic_DNA"/>
</dbReference>
<dbReference type="Gene3D" id="1.10.1760.20">
    <property type="match status" value="1"/>
</dbReference>
<keyword evidence="2 3" id="KW-1133">Transmembrane helix</keyword>
<dbReference type="InterPro" id="IPR009825">
    <property type="entry name" value="ECF_substrate-spec-like"/>
</dbReference>
<evidence type="ECO:0000256" key="2">
    <source>
        <dbReference type="ARBA" id="ARBA00022989"/>
    </source>
</evidence>
<evidence type="ECO:0000313" key="5">
    <source>
        <dbReference type="Proteomes" id="UP000070174"/>
    </source>
</evidence>
<accession>A0A133PS92</accession>
<dbReference type="AlphaFoldDB" id="A0A133PS92"/>
<evidence type="ECO:0008006" key="6">
    <source>
        <dbReference type="Google" id="ProtNLM"/>
    </source>
</evidence>
<comment type="caution">
    <text evidence="4">The sequence shown here is derived from an EMBL/GenBank/DDBJ whole genome shotgun (WGS) entry which is preliminary data.</text>
</comment>
<evidence type="ECO:0000256" key="1">
    <source>
        <dbReference type="ARBA" id="ARBA00022692"/>
    </source>
</evidence>
<sequence>MKGAHMKNFKVRDLVITSLFIALVYVFTWIVKIQLPFSPNGGLIHLGNVPFFLAAIFFDKRVGMTAGALGMGLFDLTSGWILWSPMTVISALIMGYILNKMNYKKYTLKSLILSFVLVALVKVVVYYIGEIFILSSFAAPLASIPGNLIQIGVSSVIVLVLLKPMEKVFNSIK</sequence>
<feature type="transmembrane region" description="Helical" evidence="3">
    <location>
        <begin position="12"/>
        <end position="31"/>
    </location>
</feature>
<reference evidence="4 5" key="1">
    <citation type="submission" date="2016-01" db="EMBL/GenBank/DDBJ databases">
        <authorList>
            <person name="Oliw E.H."/>
        </authorList>
    </citation>
    <scope>NUCLEOTIDE SEQUENCE [LARGE SCALE GENOMIC DNA]</scope>
    <source>
        <strain evidence="4 5">CMW7756A</strain>
    </source>
</reference>
<name>A0A133PS92_9FIRM</name>
<feature type="transmembrane region" description="Helical" evidence="3">
    <location>
        <begin position="80"/>
        <end position="98"/>
    </location>
</feature>
<evidence type="ECO:0000256" key="3">
    <source>
        <dbReference type="SAM" id="Phobius"/>
    </source>
</evidence>
<dbReference type="PANTHER" id="PTHR37815">
    <property type="entry name" value="UPF0397 PROTEIN BC_2624-RELATED"/>
    <property type="match status" value="1"/>
</dbReference>
<proteinExistence type="predicted"/>
<dbReference type="Proteomes" id="UP000070174">
    <property type="component" value="Unassembled WGS sequence"/>
</dbReference>
<dbReference type="GO" id="GO:0016020">
    <property type="term" value="C:membrane"/>
    <property type="evidence" value="ECO:0007669"/>
    <property type="project" value="InterPro"/>
</dbReference>
<protein>
    <recommendedName>
        <fullName evidence="6">ECF transporter S component</fullName>
    </recommendedName>
</protein>
<dbReference type="PANTHER" id="PTHR37815:SF3">
    <property type="entry name" value="UPF0397 PROTEIN SPR0429"/>
    <property type="match status" value="1"/>
</dbReference>
<dbReference type="PATRIC" id="fig|54005.3.peg.219"/>
<evidence type="ECO:0000313" key="4">
    <source>
        <dbReference type="EMBL" id="KXA31693.1"/>
    </source>
</evidence>
<feature type="transmembrane region" description="Helical" evidence="3">
    <location>
        <begin position="141"/>
        <end position="162"/>
    </location>
</feature>
<keyword evidence="3" id="KW-0472">Membrane</keyword>
<keyword evidence="1 3" id="KW-0812">Transmembrane</keyword>
<organism evidence="4">
    <name type="scientific">Peptoniphilus harei</name>
    <dbReference type="NCBI Taxonomy" id="54005"/>
    <lineage>
        <taxon>Bacteria</taxon>
        <taxon>Bacillati</taxon>
        <taxon>Bacillota</taxon>
        <taxon>Tissierellia</taxon>
        <taxon>Tissierellales</taxon>
        <taxon>Peptoniphilaceae</taxon>
        <taxon>Peptoniphilus</taxon>
    </lineage>
</organism>
<dbReference type="Pfam" id="PF07155">
    <property type="entry name" value="ECF-ribofla_trS"/>
    <property type="match status" value="1"/>
</dbReference>